<sequence>METSFLWGRELLQVGLSWRIGDGKRVCVYDDPWIPRLSPFRMVSRPRPGEEDMRVSDLFDGNLAGYSGWNVTRLYSILWNIAVDIIPAVPEQAKIEANSLEGSSDQKWWQFLWHLKIPTKVKGIRVESLP</sequence>
<dbReference type="AlphaFoldDB" id="A0AA87ZHT0"/>
<proteinExistence type="predicted"/>
<keyword evidence="2" id="KW-1185">Reference proteome</keyword>
<organism evidence="1 2">
    <name type="scientific">Ficus carica</name>
    <name type="common">Common fig</name>
    <dbReference type="NCBI Taxonomy" id="3494"/>
    <lineage>
        <taxon>Eukaryota</taxon>
        <taxon>Viridiplantae</taxon>
        <taxon>Streptophyta</taxon>
        <taxon>Embryophyta</taxon>
        <taxon>Tracheophyta</taxon>
        <taxon>Spermatophyta</taxon>
        <taxon>Magnoliopsida</taxon>
        <taxon>eudicotyledons</taxon>
        <taxon>Gunneridae</taxon>
        <taxon>Pentapetalae</taxon>
        <taxon>rosids</taxon>
        <taxon>fabids</taxon>
        <taxon>Rosales</taxon>
        <taxon>Moraceae</taxon>
        <taxon>Ficeae</taxon>
        <taxon>Ficus</taxon>
    </lineage>
</organism>
<reference evidence="1" key="1">
    <citation type="submission" date="2023-07" db="EMBL/GenBank/DDBJ databases">
        <title>draft genome sequence of fig (Ficus carica).</title>
        <authorList>
            <person name="Takahashi T."/>
            <person name="Nishimura K."/>
        </authorList>
    </citation>
    <scope>NUCLEOTIDE SEQUENCE</scope>
</reference>
<accession>A0AA87ZHT0</accession>
<evidence type="ECO:0000313" key="2">
    <source>
        <dbReference type="Proteomes" id="UP001187192"/>
    </source>
</evidence>
<dbReference type="Proteomes" id="UP001187192">
    <property type="component" value="Unassembled WGS sequence"/>
</dbReference>
<gene>
    <name evidence="1" type="ORF">TIFTF001_003532</name>
</gene>
<dbReference type="EMBL" id="BTGU01000003">
    <property type="protein sequence ID" value="GMN32100.1"/>
    <property type="molecule type" value="Genomic_DNA"/>
</dbReference>
<comment type="caution">
    <text evidence="1">The sequence shown here is derived from an EMBL/GenBank/DDBJ whole genome shotgun (WGS) entry which is preliminary data.</text>
</comment>
<name>A0AA87ZHT0_FICCA</name>
<protein>
    <submittedName>
        <fullName evidence="1">Uncharacterized protein</fullName>
    </submittedName>
</protein>
<dbReference type="Gramene" id="FCD_00005015-RA">
    <property type="protein sequence ID" value="FCD_00005015-RA:cds"/>
    <property type="gene ID" value="FCD_00005015"/>
</dbReference>
<evidence type="ECO:0000313" key="1">
    <source>
        <dbReference type="EMBL" id="GMN32100.1"/>
    </source>
</evidence>